<organism evidence="6 7">
    <name type="scientific">Apolygus lucorum</name>
    <name type="common">Small green plant bug</name>
    <name type="synonym">Lygocoris lucorum</name>
    <dbReference type="NCBI Taxonomy" id="248454"/>
    <lineage>
        <taxon>Eukaryota</taxon>
        <taxon>Metazoa</taxon>
        <taxon>Ecdysozoa</taxon>
        <taxon>Arthropoda</taxon>
        <taxon>Hexapoda</taxon>
        <taxon>Insecta</taxon>
        <taxon>Pterygota</taxon>
        <taxon>Neoptera</taxon>
        <taxon>Paraneoptera</taxon>
        <taxon>Hemiptera</taxon>
        <taxon>Heteroptera</taxon>
        <taxon>Panheteroptera</taxon>
        <taxon>Cimicomorpha</taxon>
        <taxon>Miridae</taxon>
        <taxon>Mirini</taxon>
        <taxon>Apolygus</taxon>
    </lineage>
</organism>
<comment type="subcellular location">
    <subcellularLocation>
        <location evidence="1">Mitochondrion membrane</location>
    </subcellularLocation>
</comment>
<dbReference type="InterPro" id="IPR007667">
    <property type="entry name" value="Hypoxia_induced_domain"/>
</dbReference>
<dbReference type="PANTHER" id="PTHR12297">
    <property type="entry name" value="HYPOXIA-INDUCBILE GENE 1 HIG1 -RELATED"/>
    <property type="match status" value="1"/>
</dbReference>
<evidence type="ECO:0000256" key="5">
    <source>
        <dbReference type="ARBA" id="ARBA00023136"/>
    </source>
</evidence>
<protein>
    <submittedName>
        <fullName evidence="6">Uncharacterized protein</fullName>
    </submittedName>
</protein>
<keyword evidence="4" id="KW-0496">Mitochondrion</keyword>
<keyword evidence="3" id="KW-1133">Transmembrane helix</keyword>
<comment type="caution">
    <text evidence="6">The sequence shown here is derived from an EMBL/GenBank/DDBJ whole genome shotgun (WGS) entry which is preliminary data.</text>
</comment>
<dbReference type="PANTHER" id="PTHR12297:SF3">
    <property type="entry name" value="HIG1 DOMAIN FAMILY MEMBER 1A"/>
    <property type="match status" value="1"/>
</dbReference>
<accession>A0A6A4JXG0</accession>
<evidence type="ECO:0000256" key="4">
    <source>
        <dbReference type="ARBA" id="ARBA00023128"/>
    </source>
</evidence>
<evidence type="ECO:0000256" key="2">
    <source>
        <dbReference type="ARBA" id="ARBA00022692"/>
    </source>
</evidence>
<keyword evidence="7" id="KW-1185">Reference proteome</keyword>
<dbReference type="PROSITE" id="PS51503">
    <property type="entry name" value="HIG1"/>
    <property type="match status" value="1"/>
</dbReference>
<dbReference type="OrthoDB" id="10003563at2759"/>
<dbReference type="Pfam" id="PF04588">
    <property type="entry name" value="HIG_1_N"/>
    <property type="match status" value="1"/>
</dbReference>
<evidence type="ECO:0000256" key="3">
    <source>
        <dbReference type="ARBA" id="ARBA00022989"/>
    </source>
</evidence>
<evidence type="ECO:0000313" key="7">
    <source>
        <dbReference type="Proteomes" id="UP000466442"/>
    </source>
</evidence>
<dbReference type="GO" id="GO:0031966">
    <property type="term" value="C:mitochondrial membrane"/>
    <property type="evidence" value="ECO:0007669"/>
    <property type="project" value="UniProtKB-SubCell"/>
</dbReference>
<proteinExistence type="predicted"/>
<name>A0A6A4JXG0_APOLU</name>
<reference evidence="6" key="1">
    <citation type="journal article" date="2021" name="Mol. Ecol. Resour.">
        <title>Apolygus lucorum genome provides insights into omnivorousness and mesophyll feeding.</title>
        <authorList>
            <person name="Liu Y."/>
            <person name="Liu H."/>
            <person name="Wang H."/>
            <person name="Huang T."/>
            <person name="Liu B."/>
            <person name="Yang B."/>
            <person name="Yin L."/>
            <person name="Li B."/>
            <person name="Zhang Y."/>
            <person name="Zhang S."/>
            <person name="Jiang F."/>
            <person name="Zhang X."/>
            <person name="Ren Y."/>
            <person name="Wang B."/>
            <person name="Wang S."/>
            <person name="Lu Y."/>
            <person name="Wu K."/>
            <person name="Fan W."/>
            <person name="Wang G."/>
        </authorList>
    </citation>
    <scope>NUCLEOTIDE SEQUENCE</scope>
    <source>
        <strain evidence="6">12Hb</strain>
    </source>
</reference>
<sequence>MPIGIVGLVGAVIYGAYQYKNRGKMSTSVYLMQLRVGAQSMVVGTLALGVTFNLINEAFFKKREPKK</sequence>
<gene>
    <name evidence="6" type="ORF">GE061_016075</name>
</gene>
<evidence type="ECO:0000256" key="1">
    <source>
        <dbReference type="ARBA" id="ARBA00004325"/>
    </source>
</evidence>
<dbReference type="AlphaFoldDB" id="A0A6A4JXG0"/>
<dbReference type="EMBL" id="WIXP02000007">
    <property type="protein sequence ID" value="KAF6207628.1"/>
    <property type="molecule type" value="Genomic_DNA"/>
</dbReference>
<dbReference type="Proteomes" id="UP000466442">
    <property type="component" value="Unassembled WGS sequence"/>
</dbReference>
<dbReference type="GO" id="GO:0097250">
    <property type="term" value="P:mitochondrial respirasome assembly"/>
    <property type="evidence" value="ECO:0007669"/>
    <property type="project" value="TreeGrafter"/>
</dbReference>
<dbReference type="Gene3D" id="6.10.140.1320">
    <property type="match status" value="1"/>
</dbReference>
<dbReference type="InterPro" id="IPR050355">
    <property type="entry name" value="RCF1"/>
</dbReference>
<keyword evidence="2" id="KW-0812">Transmembrane</keyword>
<keyword evidence="5" id="KW-0472">Membrane</keyword>
<evidence type="ECO:0000313" key="6">
    <source>
        <dbReference type="EMBL" id="KAF6207628.1"/>
    </source>
</evidence>